<dbReference type="OrthoDB" id="2377168at2"/>
<keyword evidence="1" id="KW-1133">Transmembrane helix</keyword>
<protein>
    <submittedName>
        <fullName evidence="2">Uncharacterized protein</fullName>
    </submittedName>
</protein>
<accession>A0A0P9D512</accession>
<organism evidence="2 3">
    <name type="scientific">Alicyclobacillus ferrooxydans</name>
    <dbReference type="NCBI Taxonomy" id="471514"/>
    <lineage>
        <taxon>Bacteria</taxon>
        <taxon>Bacillati</taxon>
        <taxon>Bacillota</taxon>
        <taxon>Bacilli</taxon>
        <taxon>Bacillales</taxon>
        <taxon>Alicyclobacillaceae</taxon>
        <taxon>Alicyclobacillus</taxon>
    </lineage>
</organism>
<dbReference type="RefSeq" id="WP_054968239.1">
    <property type="nucleotide sequence ID" value="NZ_LJCO01000030.1"/>
</dbReference>
<reference evidence="2 3" key="1">
    <citation type="submission" date="2015-09" db="EMBL/GenBank/DDBJ databases">
        <title>Draft genome sequence of Alicyclobacillus ferrooxydans DSM 22381.</title>
        <authorList>
            <person name="Hemp J."/>
        </authorList>
    </citation>
    <scope>NUCLEOTIDE SEQUENCE [LARGE SCALE GENOMIC DNA]</scope>
    <source>
        <strain evidence="2 3">TC-34</strain>
    </source>
</reference>
<gene>
    <name evidence="2" type="ORF">AN477_05825</name>
</gene>
<feature type="transmembrane region" description="Helical" evidence="1">
    <location>
        <begin position="35"/>
        <end position="54"/>
    </location>
</feature>
<keyword evidence="3" id="KW-1185">Reference proteome</keyword>
<keyword evidence="1" id="KW-0472">Membrane</keyword>
<feature type="transmembrane region" description="Helical" evidence="1">
    <location>
        <begin position="60"/>
        <end position="78"/>
    </location>
</feature>
<feature type="transmembrane region" description="Helical" evidence="1">
    <location>
        <begin position="6"/>
        <end position="23"/>
    </location>
</feature>
<evidence type="ECO:0000313" key="2">
    <source>
        <dbReference type="EMBL" id="KPV44528.1"/>
    </source>
</evidence>
<sequence length="95" mass="10448">MHTFWQAAFWVMVIASIICLPIQRKALNKIAFGRSVFITYTAILMGYIIGVLATTIAANILGIVLYVLGVAMLIFMAVKSVQRLRARKHGGIGHS</sequence>
<proteinExistence type="predicted"/>
<dbReference type="EMBL" id="LJCO01000030">
    <property type="protein sequence ID" value="KPV44528.1"/>
    <property type="molecule type" value="Genomic_DNA"/>
</dbReference>
<dbReference type="Proteomes" id="UP000050482">
    <property type="component" value="Unassembled WGS sequence"/>
</dbReference>
<comment type="caution">
    <text evidence="2">The sequence shown here is derived from an EMBL/GenBank/DDBJ whole genome shotgun (WGS) entry which is preliminary data.</text>
</comment>
<evidence type="ECO:0000256" key="1">
    <source>
        <dbReference type="SAM" id="Phobius"/>
    </source>
</evidence>
<keyword evidence="1" id="KW-0812">Transmembrane</keyword>
<evidence type="ECO:0000313" key="3">
    <source>
        <dbReference type="Proteomes" id="UP000050482"/>
    </source>
</evidence>
<dbReference type="AlphaFoldDB" id="A0A0P9D512"/>
<name>A0A0P9D512_9BACL</name>
<dbReference type="STRING" id="471514.AN477_05825"/>
<dbReference type="PATRIC" id="fig|471514.4.peg.4137"/>